<accession>A0A5C6FZU7</accession>
<dbReference type="InterPro" id="IPR036770">
    <property type="entry name" value="Ankyrin_rpt-contain_sf"/>
</dbReference>
<protein>
    <submittedName>
        <fullName evidence="5">Ankyrin-2</fullName>
    </submittedName>
</protein>
<name>A0A5C6FZU7_METRR</name>
<dbReference type="Gene3D" id="1.25.40.20">
    <property type="entry name" value="Ankyrin repeat-containing domain"/>
    <property type="match status" value="2"/>
</dbReference>
<feature type="repeat" description="ANK" evidence="3">
    <location>
        <begin position="235"/>
        <end position="267"/>
    </location>
</feature>
<dbReference type="PROSITE" id="PS50088">
    <property type="entry name" value="ANK_REPEAT"/>
    <property type="match status" value="2"/>
</dbReference>
<dbReference type="InterPro" id="IPR002110">
    <property type="entry name" value="Ankyrin_rpt"/>
</dbReference>
<evidence type="ECO:0000256" key="3">
    <source>
        <dbReference type="PROSITE-ProRule" id="PRU00023"/>
    </source>
</evidence>
<keyword evidence="2 3" id="KW-0040">ANK repeat</keyword>
<gene>
    <name evidence="5" type="primary">ANK2</name>
    <name evidence="5" type="ORF">ED733_001484</name>
</gene>
<dbReference type="AlphaFoldDB" id="A0A5C6FZU7"/>
<comment type="caution">
    <text evidence="5">The sequence shown here is derived from an EMBL/GenBank/DDBJ whole genome shotgun (WGS) entry which is preliminary data.</text>
</comment>
<dbReference type="Pfam" id="PF00023">
    <property type="entry name" value="Ank"/>
    <property type="match status" value="1"/>
</dbReference>
<evidence type="ECO:0000313" key="6">
    <source>
        <dbReference type="Proteomes" id="UP000317257"/>
    </source>
</evidence>
<evidence type="ECO:0000313" key="5">
    <source>
        <dbReference type="EMBL" id="TWU70674.1"/>
    </source>
</evidence>
<reference evidence="6" key="1">
    <citation type="submission" date="2018-12" db="EMBL/GenBank/DDBJ databases">
        <title>The complete genome of Metarhizium rileyi, a key fungal pathogen of Lepidoptera.</title>
        <authorList>
            <person name="Binneck E."/>
            <person name="Lastra C.C.L."/>
            <person name="Sosa-Gomez D.R."/>
        </authorList>
    </citation>
    <scope>NUCLEOTIDE SEQUENCE [LARGE SCALE GENOMIC DNA]</scope>
    <source>
        <strain evidence="6">Cep018-CH2</strain>
    </source>
</reference>
<dbReference type="EMBL" id="SBHS01000067">
    <property type="protein sequence ID" value="TWU70674.1"/>
    <property type="molecule type" value="Genomic_DNA"/>
</dbReference>
<evidence type="ECO:0000256" key="4">
    <source>
        <dbReference type="SAM" id="MobiDB-lite"/>
    </source>
</evidence>
<dbReference type="PANTHER" id="PTHR24126">
    <property type="entry name" value="ANKYRIN REPEAT, PH AND SEC7 DOMAIN CONTAINING PROTEIN SECG-RELATED"/>
    <property type="match status" value="1"/>
</dbReference>
<dbReference type="Proteomes" id="UP000317257">
    <property type="component" value="Unassembled WGS sequence"/>
</dbReference>
<evidence type="ECO:0000256" key="2">
    <source>
        <dbReference type="ARBA" id="ARBA00023043"/>
    </source>
</evidence>
<dbReference type="PROSITE" id="PS50297">
    <property type="entry name" value="ANK_REP_REGION"/>
    <property type="match status" value="2"/>
</dbReference>
<dbReference type="SUPFAM" id="SSF48403">
    <property type="entry name" value="Ankyrin repeat"/>
    <property type="match status" value="1"/>
</dbReference>
<feature type="repeat" description="ANK" evidence="3">
    <location>
        <begin position="98"/>
        <end position="130"/>
    </location>
</feature>
<proteinExistence type="predicted"/>
<evidence type="ECO:0000256" key="1">
    <source>
        <dbReference type="ARBA" id="ARBA00022737"/>
    </source>
</evidence>
<keyword evidence="1" id="KW-0677">Repeat</keyword>
<organism evidence="5 6">
    <name type="scientific">Metarhizium rileyi (strain RCEF 4871)</name>
    <name type="common">Nomuraea rileyi</name>
    <dbReference type="NCBI Taxonomy" id="1649241"/>
    <lineage>
        <taxon>Eukaryota</taxon>
        <taxon>Fungi</taxon>
        <taxon>Dikarya</taxon>
        <taxon>Ascomycota</taxon>
        <taxon>Pezizomycotina</taxon>
        <taxon>Sordariomycetes</taxon>
        <taxon>Hypocreomycetidae</taxon>
        <taxon>Hypocreales</taxon>
        <taxon>Clavicipitaceae</taxon>
        <taxon>Metarhizium</taxon>
    </lineage>
</organism>
<feature type="region of interest" description="Disordered" evidence="4">
    <location>
        <begin position="294"/>
        <end position="322"/>
    </location>
</feature>
<sequence>MEIERGEVRTLYACYGEGLQQWLHESPDESTKLVIDLLENQSYMKVLALLDLQYGNIRSEYRSDLVESIHFAAQFGLSDIIACQRGYSSILRLDVRSKKSSPPVDAAKKGSLEIVKLLLKRGADPNEQFDINLAPEIDIEEDRKWFLIVEKASVNLLTESGYIPLHFSTFGNYGLIVKIPLYHTKFHTQSEQVVDVDAKNEYDLPAVHAAAAFGHFSCVQMLAAANAKLSEKDGGGRTPLHLAAAKGYLDVVETLLRRQIDPDEMYTVLHLTAENVNLDAVKVLLASKAGTLGAKGGRAHPGQGGRHRPLEDDGRTFTPVMENRGLNVPDLDGWTPLY</sequence>
<dbReference type="Pfam" id="PF12796">
    <property type="entry name" value="Ank_2"/>
    <property type="match status" value="1"/>
</dbReference>
<dbReference type="SMART" id="SM00248">
    <property type="entry name" value="ANK"/>
    <property type="match status" value="4"/>
</dbReference>
<dbReference type="PANTHER" id="PTHR24126:SF14">
    <property type="entry name" value="ANK_REP_REGION DOMAIN-CONTAINING PROTEIN"/>
    <property type="match status" value="1"/>
</dbReference>